<evidence type="ECO:0000256" key="3">
    <source>
        <dbReference type="ARBA" id="ARBA00022475"/>
    </source>
</evidence>
<keyword evidence="5 9" id="KW-0653">Protein transport</keyword>
<dbReference type="GO" id="GO:0008320">
    <property type="term" value="F:protein transmembrane transporter activity"/>
    <property type="evidence" value="ECO:0007669"/>
    <property type="project" value="UniProtKB-UniRule"/>
</dbReference>
<comment type="subunit">
    <text evidence="9">The Tat system comprises two distinct complexes: a TatABC complex, containing multiple copies of TatA, TatB and TatC subunits, and a separate TatA complex, containing only TatA subunits. Substrates initially bind to the TatABC complex, which probably triggers association of the separate TatA complex to form the active translocon.</text>
</comment>
<keyword evidence="6 9" id="KW-1133">Transmembrane helix</keyword>
<dbReference type="InterPro" id="IPR003369">
    <property type="entry name" value="TatA/B/E"/>
</dbReference>
<evidence type="ECO:0000256" key="10">
    <source>
        <dbReference type="SAM" id="MobiDB-lite"/>
    </source>
</evidence>
<evidence type="ECO:0000256" key="1">
    <source>
        <dbReference type="ARBA" id="ARBA00004162"/>
    </source>
</evidence>
<dbReference type="RefSeq" id="WP_080049948.1">
    <property type="nucleotide sequence ID" value="NZ_CP020100.1"/>
</dbReference>
<dbReference type="Proteomes" id="UP000243488">
    <property type="component" value="Chromosome"/>
</dbReference>
<dbReference type="GO" id="GO:0043953">
    <property type="term" value="P:protein transport by the Tat complex"/>
    <property type="evidence" value="ECO:0007669"/>
    <property type="project" value="UniProtKB-UniRule"/>
</dbReference>
<comment type="subcellular location">
    <subcellularLocation>
        <location evidence="1 9">Cell membrane</location>
        <topology evidence="1 9">Single-pass membrane protein</topology>
    </subcellularLocation>
</comment>
<name>A0A1V0B567_9GAMM</name>
<dbReference type="InterPro" id="IPR006312">
    <property type="entry name" value="TatA/E"/>
</dbReference>
<protein>
    <recommendedName>
        <fullName evidence="9">Sec-independent protein translocase protein TatA</fullName>
    </recommendedName>
</protein>
<keyword evidence="4 9" id="KW-0812">Transmembrane</keyword>
<sequence length="79" mass="8332">MGIGGVSVGSLLIVLVIVMLLFGTKRLRTIGSDLGGALSGFRKAVKEGEDTQESLSALESATVHSVHKDRSVGRTEHVR</sequence>
<keyword evidence="12" id="KW-1185">Reference proteome</keyword>
<comment type="function">
    <text evidence="9">Part of the twin-arginine translocation (Tat) system that transports large folded proteins containing a characteristic twin-arginine motif in their signal peptide across membranes. TatA could form the protein-conducting channel of the Tat system.</text>
</comment>
<feature type="compositionally biased region" description="Basic and acidic residues" evidence="10">
    <location>
        <begin position="66"/>
        <end position="79"/>
    </location>
</feature>
<evidence type="ECO:0000256" key="8">
    <source>
        <dbReference type="ARBA" id="ARBA00023136"/>
    </source>
</evidence>
<dbReference type="STRING" id="1931241.BVH74_10115"/>
<evidence type="ECO:0000256" key="6">
    <source>
        <dbReference type="ARBA" id="ARBA00022989"/>
    </source>
</evidence>
<dbReference type="EMBL" id="CP020100">
    <property type="protein sequence ID" value="AQZ95079.1"/>
    <property type="molecule type" value="Genomic_DNA"/>
</dbReference>
<gene>
    <name evidence="9" type="primary">tatA</name>
    <name evidence="11" type="ORF">BVH74_10115</name>
</gene>
<keyword evidence="7 9" id="KW-0811">Translocation</keyword>
<dbReference type="Pfam" id="PF02416">
    <property type="entry name" value="TatA_B_E"/>
    <property type="match status" value="1"/>
</dbReference>
<dbReference type="PANTHER" id="PTHR42982">
    <property type="entry name" value="SEC-INDEPENDENT PROTEIN TRANSLOCASE PROTEIN TATA"/>
    <property type="match status" value="1"/>
</dbReference>
<comment type="similarity">
    <text evidence="9">Belongs to the TatA/E family.</text>
</comment>
<proteinExistence type="inferred from homology"/>
<evidence type="ECO:0000313" key="12">
    <source>
        <dbReference type="Proteomes" id="UP000243488"/>
    </source>
</evidence>
<dbReference type="PANTHER" id="PTHR42982:SF1">
    <property type="entry name" value="SEC-INDEPENDENT PROTEIN TRANSLOCASE PROTEIN TATA"/>
    <property type="match status" value="1"/>
</dbReference>
<evidence type="ECO:0000256" key="7">
    <source>
        <dbReference type="ARBA" id="ARBA00023010"/>
    </source>
</evidence>
<evidence type="ECO:0000256" key="9">
    <source>
        <dbReference type="HAMAP-Rule" id="MF_00236"/>
    </source>
</evidence>
<feature type="transmembrane region" description="Helical" evidence="9">
    <location>
        <begin position="6"/>
        <end position="24"/>
    </location>
</feature>
<accession>A0A1V0B567</accession>
<organism evidence="11 12">
    <name type="scientific">Halopseudomonas phragmitis</name>
    <dbReference type="NCBI Taxonomy" id="1931241"/>
    <lineage>
        <taxon>Bacteria</taxon>
        <taxon>Pseudomonadati</taxon>
        <taxon>Pseudomonadota</taxon>
        <taxon>Gammaproteobacteria</taxon>
        <taxon>Pseudomonadales</taxon>
        <taxon>Pseudomonadaceae</taxon>
        <taxon>Halopseudomonas</taxon>
    </lineage>
</organism>
<feature type="region of interest" description="Disordered" evidence="10">
    <location>
        <begin position="56"/>
        <end position="79"/>
    </location>
</feature>
<dbReference type="KEGG" id="ppha:BVH74_10115"/>
<keyword evidence="3 9" id="KW-1003">Cell membrane</keyword>
<dbReference type="HAMAP" id="MF_00236">
    <property type="entry name" value="TatA_E"/>
    <property type="match status" value="1"/>
</dbReference>
<evidence type="ECO:0000256" key="2">
    <source>
        <dbReference type="ARBA" id="ARBA00022448"/>
    </source>
</evidence>
<evidence type="ECO:0000256" key="4">
    <source>
        <dbReference type="ARBA" id="ARBA00022692"/>
    </source>
</evidence>
<dbReference type="Gene3D" id="1.20.5.3310">
    <property type="match status" value="1"/>
</dbReference>
<keyword evidence="2 9" id="KW-0813">Transport</keyword>
<evidence type="ECO:0000256" key="5">
    <source>
        <dbReference type="ARBA" id="ARBA00022927"/>
    </source>
</evidence>
<reference evidence="11 12" key="1">
    <citation type="submission" date="2017-03" db="EMBL/GenBank/DDBJ databases">
        <title>Complete genome sequence of the novel DNRA strain Pseudomonas sp. S-6-2 isolated from Chinese polluted river sediment. Journal of Biotechnology.</title>
        <authorList>
            <person name="Li J."/>
            <person name="Xiang F."/>
            <person name="Wang L."/>
            <person name="Xi L."/>
            <person name="Liu J."/>
        </authorList>
    </citation>
    <scope>NUCLEOTIDE SEQUENCE [LARGE SCALE GENOMIC DNA]</scope>
    <source>
        <strain evidence="11 12">S-6-2</strain>
    </source>
</reference>
<dbReference type="AlphaFoldDB" id="A0A1V0B567"/>
<keyword evidence="8 9" id="KW-0472">Membrane</keyword>
<evidence type="ECO:0000313" key="11">
    <source>
        <dbReference type="EMBL" id="AQZ95079.1"/>
    </source>
</evidence>
<dbReference type="NCBIfam" id="TIGR01411">
    <property type="entry name" value="tatAE"/>
    <property type="match status" value="1"/>
</dbReference>
<dbReference type="GO" id="GO:0033281">
    <property type="term" value="C:TAT protein transport complex"/>
    <property type="evidence" value="ECO:0007669"/>
    <property type="project" value="UniProtKB-UniRule"/>
</dbReference>